<proteinExistence type="predicted"/>
<gene>
    <name evidence="2" type="ORF">ENKNEFLB_01284</name>
</gene>
<dbReference type="Gene3D" id="3.10.180.10">
    <property type="entry name" value="2,3-Dihydroxybiphenyl 1,2-Dioxygenase, domain 1"/>
    <property type="match status" value="1"/>
</dbReference>
<feature type="domain" description="VOC" evidence="1">
    <location>
        <begin position="4"/>
        <end position="127"/>
    </location>
</feature>
<dbReference type="Pfam" id="PF00903">
    <property type="entry name" value="Glyoxalase"/>
    <property type="match status" value="1"/>
</dbReference>
<dbReference type="SUPFAM" id="SSF54593">
    <property type="entry name" value="Glyoxalase/Bleomycin resistance protein/Dihydroxybiphenyl dioxygenase"/>
    <property type="match status" value="1"/>
</dbReference>
<dbReference type="InterPro" id="IPR004360">
    <property type="entry name" value="Glyas_Fos-R_dOase_dom"/>
</dbReference>
<dbReference type="EMBL" id="CP075371">
    <property type="protein sequence ID" value="QVT78906.1"/>
    <property type="molecule type" value="Genomic_DNA"/>
</dbReference>
<dbReference type="InterPro" id="IPR037523">
    <property type="entry name" value="VOC_core"/>
</dbReference>
<dbReference type="Proteomes" id="UP000679307">
    <property type="component" value="Chromosome"/>
</dbReference>
<keyword evidence="3" id="KW-1185">Reference proteome</keyword>
<reference evidence="2 3" key="1">
    <citation type="submission" date="2021-05" db="EMBL/GenBank/DDBJ databases">
        <title>Complete genome of Nocardioides aquaticus KCTC 9944T isolated from meromictic and hypersaline Ekho Lake, Antarctica.</title>
        <authorList>
            <person name="Hwang K."/>
            <person name="Kim K.M."/>
            <person name="Choe H."/>
        </authorList>
    </citation>
    <scope>NUCLEOTIDE SEQUENCE [LARGE SCALE GENOMIC DNA]</scope>
    <source>
        <strain evidence="2 3">KCTC 9944</strain>
    </source>
</reference>
<protein>
    <recommendedName>
        <fullName evidence="1">VOC domain-containing protein</fullName>
    </recommendedName>
</protein>
<accession>A0ABX8EEI9</accession>
<sequence length="137" mass="14551">MDQRLSFVTIAVPDLAAARAFYVDGLGWHADVEVGDVIMIRVADRVVLSLWEQASFESEVGPVRTGPGLVPVTLAHNVASRSEVDLVLQDARVAGASEVGQGASREWGGYTGYFADPAGIRWEVAFNPGQIGASVLP</sequence>
<dbReference type="RefSeq" id="WP_214058432.1">
    <property type="nucleotide sequence ID" value="NZ_BAAAHS010000010.1"/>
</dbReference>
<evidence type="ECO:0000259" key="1">
    <source>
        <dbReference type="PROSITE" id="PS51819"/>
    </source>
</evidence>
<dbReference type="PANTHER" id="PTHR36503">
    <property type="entry name" value="BLR2520 PROTEIN"/>
    <property type="match status" value="1"/>
</dbReference>
<evidence type="ECO:0000313" key="3">
    <source>
        <dbReference type="Proteomes" id="UP000679307"/>
    </source>
</evidence>
<dbReference type="InterPro" id="IPR029068">
    <property type="entry name" value="Glyas_Bleomycin-R_OHBP_Dase"/>
</dbReference>
<evidence type="ECO:0000313" key="2">
    <source>
        <dbReference type="EMBL" id="QVT78906.1"/>
    </source>
</evidence>
<organism evidence="2 3">
    <name type="scientific">Nocardioides aquaticus</name>
    <dbReference type="NCBI Taxonomy" id="160826"/>
    <lineage>
        <taxon>Bacteria</taxon>
        <taxon>Bacillati</taxon>
        <taxon>Actinomycetota</taxon>
        <taxon>Actinomycetes</taxon>
        <taxon>Propionibacteriales</taxon>
        <taxon>Nocardioidaceae</taxon>
        <taxon>Nocardioides</taxon>
    </lineage>
</organism>
<dbReference type="PROSITE" id="PS51819">
    <property type="entry name" value="VOC"/>
    <property type="match status" value="1"/>
</dbReference>
<dbReference type="PANTHER" id="PTHR36503:SF1">
    <property type="entry name" value="BLR2520 PROTEIN"/>
    <property type="match status" value="1"/>
</dbReference>
<name>A0ABX8EEI9_9ACTN</name>